<dbReference type="InterPro" id="IPR029021">
    <property type="entry name" value="Prot-tyrosine_phosphatase-like"/>
</dbReference>
<organism evidence="6 7">
    <name type="scientific">Cirrhinus molitorella</name>
    <name type="common">mud carp</name>
    <dbReference type="NCBI Taxonomy" id="172907"/>
    <lineage>
        <taxon>Eukaryota</taxon>
        <taxon>Metazoa</taxon>
        <taxon>Chordata</taxon>
        <taxon>Craniata</taxon>
        <taxon>Vertebrata</taxon>
        <taxon>Euteleostomi</taxon>
        <taxon>Actinopterygii</taxon>
        <taxon>Neopterygii</taxon>
        <taxon>Teleostei</taxon>
        <taxon>Ostariophysi</taxon>
        <taxon>Cypriniformes</taxon>
        <taxon>Cyprinidae</taxon>
        <taxon>Labeoninae</taxon>
        <taxon>Labeonini</taxon>
        <taxon>Cirrhinus</taxon>
    </lineage>
</organism>
<reference evidence="6" key="1">
    <citation type="submission" date="2023-08" db="EMBL/GenBank/DDBJ databases">
        <title>Chromosome-level Genome Assembly of mud carp (Cirrhinus molitorella).</title>
        <authorList>
            <person name="Liu H."/>
        </authorList>
    </citation>
    <scope>NUCLEOTIDE SEQUENCE</scope>
    <source>
        <strain evidence="6">Prfri</strain>
        <tissue evidence="6">Muscle</tissue>
    </source>
</reference>
<evidence type="ECO:0000259" key="5">
    <source>
        <dbReference type="PROSITE" id="PS50056"/>
    </source>
</evidence>
<evidence type="ECO:0000259" key="4">
    <source>
        <dbReference type="PROSITE" id="PS50054"/>
    </source>
</evidence>
<dbReference type="Pfam" id="PF00782">
    <property type="entry name" value="DSPc"/>
    <property type="match status" value="1"/>
</dbReference>
<dbReference type="GO" id="GO:0005737">
    <property type="term" value="C:cytoplasm"/>
    <property type="evidence" value="ECO:0007669"/>
    <property type="project" value="TreeGrafter"/>
</dbReference>
<dbReference type="Proteomes" id="UP001187343">
    <property type="component" value="Unassembled WGS sequence"/>
</dbReference>
<dbReference type="InterPro" id="IPR000340">
    <property type="entry name" value="Dual-sp_phosphatase_cat-dom"/>
</dbReference>
<dbReference type="AlphaFoldDB" id="A0AA88TCZ0"/>
<evidence type="ECO:0000313" key="6">
    <source>
        <dbReference type="EMBL" id="KAK2874225.1"/>
    </source>
</evidence>
<evidence type="ECO:0008006" key="8">
    <source>
        <dbReference type="Google" id="ProtNLM"/>
    </source>
</evidence>
<accession>A0AA88TCZ0</accession>
<evidence type="ECO:0000256" key="2">
    <source>
        <dbReference type="PIRSR" id="PIRSR620405-1"/>
    </source>
</evidence>
<dbReference type="InterPro" id="IPR020422">
    <property type="entry name" value="TYR_PHOSPHATASE_DUAL_dom"/>
</dbReference>
<comment type="similarity">
    <text evidence="1">Belongs to the protein-tyrosine phosphatase family. Non-receptor class dual specificity subfamily.</text>
</comment>
<evidence type="ECO:0000256" key="1">
    <source>
        <dbReference type="ARBA" id="ARBA00008601"/>
    </source>
</evidence>
<gene>
    <name evidence="6" type="ORF">Q8A67_021378</name>
</gene>
<dbReference type="InterPro" id="IPR020405">
    <property type="entry name" value="Atypical_DUSP_subfamA"/>
</dbReference>
<dbReference type="PRINTS" id="PR01908">
    <property type="entry name" value="ADSPHPHTASE"/>
</dbReference>
<dbReference type="GO" id="GO:0043409">
    <property type="term" value="P:negative regulation of MAPK cascade"/>
    <property type="evidence" value="ECO:0007669"/>
    <property type="project" value="TreeGrafter"/>
</dbReference>
<keyword evidence="7" id="KW-1185">Reference proteome</keyword>
<dbReference type="GO" id="GO:0033549">
    <property type="term" value="F:MAP kinase phosphatase activity"/>
    <property type="evidence" value="ECO:0007669"/>
    <property type="project" value="TreeGrafter"/>
</dbReference>
<dbReference type="PROSITE" id="PS50054">
    <property type="entry name" value="TYR_PHOSPHATASE_DUAL"/>
    <property type="match status" value="1"/>
</dbReference>
<comment type="caution">
    <text evidence="6">The sequence shown here is derived from an EMBL/GenBank/DDBJ whole genome shotgun (WGS) entry which is preliminary data.</text>
</comment>
<dbReference type="Gene3D" id="3.90.190.10">
    <property type="entry name" value="Protein tyrosine phosphatase superfamily"/>
    <property type="match status" value="1"/>
</dbReference>
<name>A0AA88TCZ0_9TELE</name>
<protein>
    <recommendedName>
        <fullName evidence="8">Protein-serine/threonine phosphatase</fullName>
    </recommendedName>
</protein>
<dbReference type="PANTHER" id="PTHR45682:SF3">
    <property type="entry name" value="DUAL SPECIFICITY PROTEIN PHOSPHATASE"/>
    <property type="match status" value="1"/>
</dbReference>
<sequence length="387" mass="43559">MSSELTQVFVEVYVNGVFYCTDSFWASDEQDVESDITGAIYNYFDSYKPENIHVQLQEVSSDEEDVQEADIKDAVLESVSLVSEDPAGPSAEEINQDGMDASPETSEENIPTAKHLSCNITMTCLSSHTNCSCLIIYYNILFTSFSEKVRKINKMSKFFQKLFGISAQIQKGPAVPEPPCSPEASVPEQKPQVTELSVKNGLEEWTLSETPVTEVWPNIFLGNEETARDRTKLKEMGITHILNTAAVKKKLRVLMGRPKEKDLKGKINTGAKYYRGMNIKYCGLPTTHKEGLKMGVYFLPAAKFINKALRNPENKVLIHCCDGISHSPTLWLAYLMIHHDMNVEEAIDHVTKMRHIKPSISFLTQLMSLNAELVEQRKQQLQAAKCH</sequence>
<dbReference type="GO" id="GO:0008138">
    <property type="term" value="F:protein tyrosine/serine/threonine phosphatase activity"/>
    <property type="evidence" value="ECO:0007669"/>
    <property type="project" value="InterPro"/>
</dbReference>
<feature type="domain" description="Tyrosine-protein phosphatase" evidence="4">
    <location>
        <begin position="210"/>
        <end position="375"/>
    </location>
</feature>
<evidence type="ECO:0000256" key="3">
    <source>
        <dbReference type="SAM" id="MobiDB-lite"/>
    </source>
</evidence>
<dbReference type="SUPFAM" id="SSF52799">
    <property type="entry name" value="(Phosphotyrosine protein) phosphatases II"/>
    <property type="match status" value="1"/>
</dbReference>
<feature type="active site" description="Phosphocysteine intermediate" evidence="2">
    <location>
        <position position="320"/>
    </location>
</feature>
<feature type="region of interest" description="Disordered" evidence="3">
    <location>
        <begin position="84"/>
        <end position="107"/>
    </location>
</feature>
<proteinExistence type="inferred from homology"/>
<dbReference type="InterPro" id="IPR000387">
    <property type="entry name" value="Tyr_Pase_dom"/>
</dbReference>
<feature type="domain" description="Tyrosine specific protein phosphatases" evidence="5">
    <location>
        <begin position="296"/>
        <end position="354"/>
    </location>
</feature>
<dbReference type="EMBL" id="JAUYZG010000021">
    <property type="protein sequence ID" value="KAK2874225.1"/>
    <property type="molecule type" value="Genomic_DNA"/>
</dbReference>
<evidence type="ECO:0000313" key="7">
    <source>
        <dbReference type="Proteomes" id="UP001187343"/>
    </source>
</evidence>
<dbReference type="PROSITE" id="PS50056">
    <property type="entry name" value="TYR_PHOSPHATASE_2"/>
    <property type="match status" value="1"/>
</dbReference>
<dbReference type="PANTHER" id="PTHR45682">
    <property type="entry name" value="AGAP008228-PA"/>
    <property type="match status" value="1"/>
</dbReference>
<dbReference type="SMART" id="SM00195">
    <property type="entry name" value="DSPc"/>
    <property type="match status" value="1"/>
</dbReference>